<evidence type="ECO:0000313" key="3">
    <source>
        <dbReference type="EMBL" id="MFC6673340.1"/>
    </source>
</evidence>
<evidence type="ECO:0000256" key="2">
    <source>
        <dbReference type="SAM" id="SignalP"/>
    </source>
</evidence>
<dbReference type="RefSeq" id="WP_379911705.1">
    <property type="nucleotide sequence ID" value="NZ_JBHSWE010000001.1"/>
</dbReference>
<dbReference type="CDD" id="cd13665">
    <property type="entry name" value="PBP2_TRAP_Dctp3_4"/>
    <property type="match status" value="1"/>
</dbReference>
<feature type="signal peptide" evidence="2">
    <location>
        <begin position="1"/>
        <end position="20"/>
    </location>
</feature>
<feature type="chain" id="PRO_5046203624" evidence="2">
    <location>
        <begin position="21"/>
        <end position="341"/>
    </location>
</feature>
<dbReference type="Proteomes" id="UP001596422">
    <property type="component" value="Unassembled WGS sequence"/>
</dbReference>
<evidence type="ECO:0000313" key="4">
    <source>
        <dbReference type="Proteomes" id="UP001596422"/>
    </source>
</evidence>
<accession>A0ABW2A725</accession>
<protein>
    <submittedName>
        <fullName evidence="3">TRAP transporter substrate-binding protein</fullName>
    </submittedName>
</protein>
<dbReference type="PANTHER" id="PTHR33376:SF15">
    <property type="entry name" value="BLL6794 PROTEIN"/>
    <property type="match status" value="1"/>
</dbReference>
<dbReference type="InterPro" id="IPR018389">
    <property type="entry name" value="DctP_fam"/>
</dbReference>
<dbReference type="InterPro" id="IPR038404">
    <property type="entry name" value="TRAP_DctP_sf"/>
</dbReference>
<dbReference type="PANTHER" id="PTHR33376">
    <property type="match status" value="1"/>
</dbReference>
<keyword evidence="4" id="KW-1185">Reference proteome</keyword>
<dbReference type="NCBIfam" id="NF037995">
    <property type="entry name" value="TRAP_S1"/>
    <property type="match status" value="1"/>
</dbReference>
<name>A0ABW2A725_9GAMM</name>
<gene>
    <name evidence="3" type="ORF">ACFQDL_27065</name>
</gene>
<organism evidence="3 4">
    <name type="scientific">Marinobacterium aestuariivivens</name>
    <dbReference type="NCBI Taxonomy" id="1698799"/>
    <lineage>
        <taxon>Bacteria</taxon>
        <taxon>Pseudomonadati</taxon>
        <taxon>Pseudomonadota</taxon>
        <taxon>Gammaproteobacteria</taxon>
        <taxon>Oceanospirillales</taxon>
        <taxon>Oceanospirillaceae</taxon>
        <taxon>Marinobacterium</taxon>
    </lineage>
</organism>
<keyword evidence="1 2" id="KW-0732">Signal</keyword>
<dbReference type="EMBL" id="JBHSWE010000001">
    <property type="protein sequence ID" value="MFC6673340.1"/>
    <property type="molecule type" value="Genomic_DNA"/>
</dbReference>
<sequence length="341" mass="37123">MNKHKSLFAGLYLSAGLALAPITEAADVNLRFAHFWPASSGLAQTLALWGETVEKESNGRIQVEMYPSQTLAKAPKIYDSVVAGIADIGATIQGYTANRFPQTQIVELPGLVKSAEQGSCIVQTLYDEGQFKGEYDDAQVLFMFTHGPGHIHTHDKPVTRPSDLAGMLIRRPTVVVGELLTGLGGEPIGLPAPEMYGAMQRGVINGVTLPWEAMGSFRLNELAEQHTEIGLYTTAFVVAMNKRVYDELPDDLKKVIDDNSGLKWADKLGTTYDELDVTGREQAKELNHSFTVIEGGVNNPDWKPVLDQVTDSYLKELEAKGKPANAIYQRAQALSESCSGA</sequence>
<evidence type="ECO:0000256" key="1">
    <source>
        <dbReference type="ARBA" id="ARBA00022729"/>
    </source>
</evidence>
<proteinExistence type="predicted"/>
<comment type="caution">
    <text evidence="3">The sequence shown here is derived from an EMBL/GenBank/DDBJ whole genome shotgun (WGS) entry which is preliminary data.</text>
</comment>
<dbReference type="Gene3D" id="3.40.190.170">
    <property type="entry name" value="Bacterial extracellular solute-binding protein, family 7"/>
    <property type="match status" value="1"/>
</dbReference>
<dbReference type="Pfam" id="PF03480">
    <property type="entry name" value="DctP"/>
    <property type="match status" value="1"/>
</dbReference>
<reference evidence="4" key="1">
    <citation type="journal article" date="2019" name="Int. J. Syst. Evol. Microbiol.">
        <title>The Global Catalogue of Microorganisms (GCM) 10K type strain sequencing project: providing services to taxonomists for standard genome sequencing and annotation.</title>
        <authorList>
            <consortium name="The Broad Institute Genomics Platform"/>
            <consortium name="The Broad Institute Genome Sequencing Center for Infectious Disease"/>
            <person name="Wu L."/>
            <person name="Ma J."/>
        </authorList>
    </citation>
    <scope>NUCLEOTIDE SEQUENCE [LARGE SCALE GENOMIC DNA]</scope>
    <source>
        <strain evidence="4">NBRC 111756</strain>
    </source>
</reference>